<dbReference type="AlphaFoldDB" id="A0A218W7N4"/>
<dbReference type="EMBL" id="MTKT01005034">
    <property type="protein sequence ID" value="OWM68330.1"/>
    <property type="molecule type" value="Genomic_DNA"/>
</dbReference>
<proteinExistence type="predicted"/>
<protein>
    <submittedName>
        <fullName evidence="2">Uncharacterized protein</fullName>
    </submittedName>
</protein>
<feature type="region of interest" description="Disordered" evidence="1">
    <location>
        <begin position="290"/>
        <end position="320"/>
    </location>
</feature>
<dbReference type="Proteomes" id="UP000197138">
    <property type="component" value="Unassembled WGS sequence"/>
</dbReference>
<feature type="compositionally biased region" description="Low complexity" evidence="1">
    <location>
        <begin position="172"/>
        <end position="184"/>
    </location>
</feature>
<feature type="compositionally biased region" description="Polar residues" evidence="1">
    <location>
        <begin position="309"/>
        <end position="320"/>
    </location>
</feature>
<dbReference type="OrthoDB" id="1910495at2759"/>
<evidence type="ECO:0000313" key="2">
    <source>
        <dbReference type="EMBL" id="OWM68330.1"/>
    </source>
</evidence>
<feature type="compositionally biased region" description="Basic and acidic residues" evidence="1">
    <location>
        <begin position="199"/>
        <end position="217"/>
    </location>
</feature>
<evidence type="ECO:0000313" key="4">
    <source>
        <dbReference type="Proteomes" id="UP000197138"/>
    </source>
</evidence>
<gene>
    <name evidence="2" type="ORF">CDL15_Pgr004812</name>
    <name evidence="3" type="ORF">CRG98_022541</name>
</gene>
<evidence type="ECO:0000313" key="5">
    <source>
        <dbReference type="Proteomes" id="UP000233551"/>
    </source>
</evidence>
<feature type="region of interest" description="Disordered" evidence="1">
    <location>
        <begin position="172"/>
        <end position="278"/>
    </location>
</feature>
<reference evidence="2" key="2">
    <citation type="submission" date="2017-06" db="EMBL/GenBank/DDBJ databases">
        <title>The pomegranate genome and the genomics of punicalagin biosynthesis.</title>
        <authorList>
            <person name="Xu C."/>
        </authorList>
    </citation>
    <scope>NUCLEOTIDE SEQUENCE [LARGE SCALE GENOMIC DNA]</scope>
    <source>
        <tissue evidence="2">Fresh leaf</tissue>
    </source>
</reference>
<reference evidence="3 5" key="3">
    <citation type="submission" date="2017-11" db="EMBL/GenBank/DDBJ databases">
        <title>De-novo sequencing of pomegranate (Punica granatum L.) genome.</title>
        <authorList>
            <person name="Akparov Z."/>
            <person name="Amiraslanov A."/>
            <person name="Hajiyeva S."/>
            <person name="Abbasov M."/>
            <person name="Kaur K."/>
            <person name="Hamwieh A."/>
            <person name="Solovyev V."/>
            <person name="Salamov A."/>
            <person name="Braich B."/>
            <person name="Kosarev P."/>
            <person name="Mahmoud A."/>
            <person name="Hajiyev E."/>
            <person name="Babayeva S."/>
            <person name="Izzatullayeva V."/>
            <person name="Mammadov A."/>
            <person name="Mammadov A."/>
            <person name="Sharifova S."/>
            <person name="Ojaghi J."/>
            <person name="Eynullazada K."/>
            <person name="Bayramov B."/>
            <person name="Abdulazimova A."/>
            <person name="Shahmuradov I."/>
        </authorList>
    </citation>
    <scope>NUCLEOTIDE SEQUENCE [LARGE SCALE GENOMIC DNA]</scope>
    <source>
        <strain evidence="3">AG2017</strain>
        <strain evidence="5">cv. AG2017</strain>
        <tissue evidence="3">Leaf</tissue>
    </source>
</reference>
<comment type="caution">
    <text evidence="2">The sequence shown here is derived from an EMBL/GenBank/DDBJ whole genome shotgun (WGS) entry which is preliminary data.</text>
</comment>
<dbReference type="Proteomes" id="UP000233551">
    <property type="component" value="Unassembled WGS sequence"/>
</dbReference>
<reference evidence="4" key="1">
    <citation type="journal article" date="2017" name="Plant J.">
        <title>The pomegranate (Punica granatum L.) genome and the genomics of punicalagin biosynthesis.</title>
        <authorList>
            <person name="Qin G."/>
            <person name="Xu C."/>
            <person name="Ming R."/>
            <person name="Tang H."/>
            <person name="Guyot R."/>
            <person name="Kramer E.M."/>
            <person name="Hu Y."/>
            <person name="Yi X."/>
            <person name="Qi Y."/>
            <person name="Xu X."/>
            <person name="Gao Z."/>
            <person name="Pan H."/>
            <person name="Jian J."/>
            <person name="Tian Y."/>
            <person name="Yue Z."/>
            <person name="Xu Y."/>
        </authorList>
    </citation>
    <scope>NUCLEOTIDE SEQUENCE [LARGE SCALE GENOMIC DNA]</scope>
    <source>
        <strain evidence="4">cv. Dabenzi</strain>
    </source>
</reference>
<dbReference type="GeneID" id="116211916"/>
<dbReference type="STRING" id="22663.A0A218W7N4"/>
<keyword evidence="5" id="KW-1185">Reference proteome</keyword>
<feature type="compositionally biased region" description="Basic and acidic residues" evidence="1">
    <location>
        <begin position="254"/>
        <end position="263"/>
    </location>
</feature>
<dbReference type="EMBL" id="PGOL01001537">
    <property type="protein sequence ID" value="PKI57037.1"/>
    <property type="molecule type" value="Genomic_DNA"/>
</dbReference>
<evidence type="ECO:0000313" key="3">
    <source>
        <dbReference type="EMBL" id="PKI57037.1"/>
    </source>
</evidence>
<dbReference type="PANTHER" id="PTHR35477">
    <property type="entry name" value="OS06G0728500 PROTEIN"/>
    <property type="match status" value="1"/>
</dbReference>
<organism evidence="2 4">
    <name type="scientific">Punica granatum</name>
    <name type="common">Pomegranate</name>
    <dbReference type="NCBI Taxonomy" id="22663"/>
    <lineage>
        <taxon>Eukaryota</taxon>
        <taxon>Viridiplantae</taxon>
        <taxon>Streptophyta</taxon>
        <taxon>Embryophyta</taxon>
        <taxon>Tracheophyta</taxon>
        <taxon>Spermatophyta</taxon>
        <taxon>Magnoliopsida</taxon>
        <taxon>eudicotyledons</taxon>
        <taxon>Gunneridae</taxon>
        <taxon>Pentapetalae</taxon>
        <taxon>rosids</taxon>
        <taxon>malvids</taxon>
        <taxon>Myrtales</taxon>
        <taxon>Lythraceae</taxon>
        <taxon>Punica</taxon>
    </lineage>
</organism>
<accession>A0A218W7N4</accession>
<dbReference type="PANTHER" id="PTHR35477:SF1">
    <property type="entry name" value="OS06G0728500 PROTEIN"/>
    <property type="match status" value="1"/>
</dbReference>
<name>A0A218W7N4_PUNGR</name>
<evidence type="ECO:0000256" key="1">
    <source>
        <dbReference type="SAM" id="MobiDB-lite"/>
    </source>
</evidence>
<sequence length="351" mass="38048">MEANVCDVNQLDADVLLPPRKRLLAGLKKQSCDADCSLNGSFTASPSSPSMFDARLNNLLSSHTNNPDLSPEEIAEASRTAAEAATRAARAARATAEEKAAIAARAVAAAKSALDLVASFSEDAASKDSYLRKNKLKKHVHVNSLYKKYRPVENCKTDEELARKLHRVINSSPRISKISSSSGSRGHKHKKLRISFPQDKIRVSDEDTESERERDSPKCNGQSVSGDAGPDDSPSERGIKYIKPFGQSEMENGESSHSKEKLLPGDASPNGKRRGRVKLKKLPLSNCAFRDETTGTKSYPVSEPRTGNGLFSNGSSSDSLPLQLETAAAPIWKCQDFHAPTCVKQNKVAQS</sequence>